<accession>A0A9D4II01</accession>
<comment type="caution">
    <text evidence="1">The sequence shown here is derived from an EMBL/GenBank/DDBJ whole genome shotgun (WGS) entry which is preliminary data.</text>
</comment>
<reference evidence="1" key="2">
    <citation type="submission" date="2020-11" db="EMBL/GenBank/DDBJ databases">
        <authorList>
            <person name="McCartney M.A."/>
            <person name="Auch B."/>
            <person name="Kono T."/>
            <person name="Mallez S."/>
            <person name="Becker A."/>
            <person name="Gohl D.M."/>
            <person name="Silverstein K.A.T."/>
            <person name="Koren S."/>
            <person name="Bechman K.B."/>
            <person name="Herman A."/>
            <person name="Abrahante J.E."/>
            <person name="Garbe J."/>
        </authorList>
    </citation>
    <scope>NUCLEOTIDE SEQUENCE</scope>
    <source>
        <strain evidence="1">Duluth1</strain>
        <tissue evidence="1">Whole animal</tissue>
    </source>
</reference>
<evidence type="ECO:0000313" key="2">
    <source>
        <dbReference type="Proteomes" id="UP000828390"/>
    </source>
</evidence>
<dbReference type="EMBL" id="JAIWYP010000009">
    <property type="protein sequence ID" value="KAH3774920.1"/>
    <property type="molecule type" value="Genomic_DNA"/>
</dbReference>
<reference evidence="1" key="1">
    <citation type="journal article" date="2019" name="bioRxiv">
        <title>The Genome of the Zebra Mussel, Dreissena polymorpha: A Resource for Invasive Species Research.</title>
        <authorList>
            <person name="McCartney M.A."/>
            <person name="Auch B."/>
            <person name="Kono T."/>
            <person name="Mallez S."/>
            <person name="Zhang Y."/>
            <person name="Obille A."/>
            <person name="Becker A."/>
            <person name="Abrahante J.E."/>
            <person name="Garbe J."/>
            <person name="Badalamenti J.P."/>
            <person name="Herman A."/>
            <person name="Mangelson H."/>
            <person name="Liachko I."/>
            <person name="Sullivan S."/>
            <person name="Sone E.D."/>
            <person name="Koren S."/>
            <person name="Silverstein K.A.T."/>
            <person name="Beckman K.B."/>
            <person name="Gohl D.M."/>
        </authorList>
    </citation>
    <scope>NUCLEOTIDE SEQUENCE</scope>
    <source>
        <strain evidence="1">Duluth1</strain>
        <tissue evidence="1">Whole animal</tissue>
    </source>
</reference>
<gene>
    <name evidence="1" type="ORF">DPMN_176314</name>
</gene>
<dbReference type="AlphaFoldDB" id="A0A9D4II01"/>
<dbReference type="Proteomes" id="UP000828390">
    <property type="component" value="Unassembled WGS sequence"/>
</dbReference>
<name>A0A9D4II01_DREPO</name>
<evidence type="ECO:0000313" key="1">
    <source>
        <dbReference type="EMBL" id="KAH3774920.1"/>
    </source>
</evidence>
<sequence length="64" mass="6997">METGHTPLSVLSDTETSLPLEPEPLMMQNMDVSTDSATGNSFMEKDEEDSVIQEGSVCLCFVIE</sequence>
<proteinExistence type="predicted"/>
<keyword evidence="2" id="KW-1185">Reference proteome</keyword>
<protein>
    <submittedName>
        <fullName evidence="1">Uncharacterized protein</fullName>
    </submittedName>
</protein>
<organism evidence="1 2">
    <name type="scientific">Dreissena polymorpha</name>
    <name type="common">Zebra mussel</name>
    <name type="synonym">Mytilus polymorpha</name>
    <dbReference type="NCBI Taxonomy" id="45954"/>
    <lineage>
        <taxon>Eukaryota</taxon>
        <taxon>Metazoa</taxon>
        <taxon>Spiralia</taxon>
        <taxon>Lophotrochozoa</taxon>
        <taxon>Mollusca</taxon>
        <taxon>Bivalvia</taxon>
        <taxon>Autobranchia</taxon>
        <taxon>Heteroconchia</taxon>
        <taxon>Euheterodonta</taxon>
        <taxon>Imparidentia</taxon>
        <taxon>Neoheterodontei</taxon>
        <taxon>Myida</taxon>
        <taxon>Dreissenoidea</taxon>
        <taxon>Dreissenidae</taxon>
        <taxon>Dreissena</taxon>
    </lineage>
</organism>